<comment type="catalytic activity">
    <reaction evidence="8">
        <text>adenosine(34) in tRNA + H2O + H(+) = inosine(34) in tRNA + NH4(+)</text>
        <dbReference type="Rhea" id="RHEA:43168"/>
        <dbReference type="Rhea" id="RHEA-COMP:10373"/>
        <dbReference type="Rhea" id="RHEA-COMP:10374"/>
        <dbReference type="ChEBI" id="CHEBI:15377"/>
        <dbReference type="ChEBI" id="CHEBI:15378"/>
        <dbReference type="ChEBI" id="CHEBI:28938"/>
        <dbReference type="ChEBI" id="CHEBI:74411"/>
        <dbReference type="ChEBI" id="CHEBI:82852"/>
        <dbReference type="EC" id="3.5.4.33"/>
    </reaction>
</comment>
<dbReference type="Proteomes" id="UP001206595">
    <property type="component" value="Unassembled WGS sequence"/>
</dbReference>
<dbReference type="GeneID" id="75917923"/>
<dbReference type="AlphaFoldDB" id="A0AAD5E1R2"/>
<reference evidence="11" key="2">
    <citation type="journal article" date="2022" name="Proc. Natl. Acad. Sci. U.S.A.">
        <title>Diploid-dominant life cycles characterize the early evolution of Fungi.</title>
        <authorList>
            <person name="Amses K.R."/>
            <person name="Simmons D.R."/>
            <person name="Longcore J.E."/>
            <person name="Mondo S.J."/>
            <person name="Seto K."/>
            <person name="Jeronimo G.H."/>
            <person name="Bonds A.E."/>
            <person name="Quandt C.A."/>
            <person name="Davis W.J."/>
            <person name="Chang Y."/>
            <person name="Federici B.A."/>
            <person name="Kuo A."/>
            <person name="LaButti K."/>
            <person name="Pangilinan J."/>
            <person name="Andreopoulos W."/>
            <person name="Tritt A."/>
            <person name="Riley R."/>
            <person name="Hundley H."/>
            <person name="Johnson J."/>
            <person name="Lipzen A."/>
            <person name="Barry K."/>
            <person name="Lang B.F."/>
            <person name="Cuomo C.A."/>
            <person name="Buchler N.E."/>
            <person name="Grigoriev I.V."/>
            <person name="Spatafora J.W."/>
            <person name="Stajich J.E."/>
            <person name="James T.Y."/>
        </authorList>
    </citation>
    <scope>NUCLEOTIDE SEQUENCE</scope>
    <source>
        <strain evidence="11">AG</strain>
    </source>
</reference>
<evidence type="ECO:0000256" key="9">
    <source>
        <dbReference type="SAM" id="MobiDB-lite"/>
    </source>
</evidence>
<protein>
    <recommendedName>
        <fullName evidence="3">tRNA(adenine(34)) deaminase</fullName>
        <ecNumber evidence="3">3.5.4.33</ecNumber>
    </recommendedName>
</protein>
<comment type="caution">
    <text evidence="11">The sequence shown here is derived from an EMBL/GenBank/DDBJ whole genome shotgun (WGS) entry which is preliminary data.</text>
</comment>
<evidence type="ECO:0000256" key="5">
    <source>
        <dbReference type="ARBA" id="ARBA00022723"/>
    </source>
</evidence>
<evidence type="ECO:0000256" key="6">
    <source>
        <dbReference type="ARBA" id="ARBA00022801"/>
    </source>
</evidence>
<dbReference type="GO" id="GO:0005737">
    <property type="term" value="C:cytoplasm"/>
    <property type="evidence" value="ECO:0007669"/>
    <property type="project" value="TreeGrafter"/>
</dbReference>
<comment type="similarity">
    <text evidence="2">Belongs to the cytidine and deoxycytidylate deaminase family. ADAT2 subfamily.</text>
</comment>
<dbReference type="RefSeq" id="XP_051440161.1">
    <property type="nucleotide sequence ID" value="XM_051592581.1"/>
</dbReference>
<dbReference type="EMBL" id="MU620996">
    <property type="protein sequence ID" value="KAI8575157.1"/>
    <property type="molecule type" value="Genomic_DNA"/>
</dbReference>
<feature type="domain" description="CMP/dCMP-type deaminase" evidence="10">
    <location>
        <begin position="2"/>
        <end position="114"/>
    </location>
</feature>
<dbReference type="SUPFAM" id="SSF53927">
    <property type="entry name" value="Cytidine deaminase-like"/>
    <property type="match status" value="1"/>
</dbReference>
<keyword evidence="5" id="KW-0479">Metal-binding</keyword>
<dbReference type="InterPro" id="IPR016192">
    <property type="entry name" value="APOBEC/CMP_deaminase_Zn-bd"/>
</dbReference>
<dbReference type="InterPro" id="IPR016193">
    <property type="entry name" value="Cytidine_deaminase-like"/>
</dbReference>
<evidence type="ECO:0000313" key="11">
    <source>
        <dbReference type="EMBL" id="KAI8575157.1"/>
    </source>
</evidence>
<keyword evidence="6" id="KW-0378">Hydrolase</keyword>
<proteinExistence type="inferred from homology"/>
<dbReference type="PROSITE" id="PS51747">
    <property type="entry name" value="CYT_DCMP_DEAMINASES_2"/>
    <property type="match status" value="1"/>
</dbReference>
<dbReference type="InterPro" id="IPR002125">
    <property type="entry name" value="CMP_dCMP_dom"/>
</dbReference>
<keyword evidence="4" id="KW-0819">tRNA processing</keyword>
<keyword evidence="7" id="KW-0862">Zinc</keyword>
<dbReference type="PANTHER" id="PTHR11079">
    <property type="entry name" value="CYTOSINE DEAMINASE FAMILY MEMBER"/>
    <property type="match status" value="1"/>
</dbReference>
<dbReference type="GO" id="GO:0005634">
    <property type="term" value="C:nucleus"/>
    <property type="evidence" value="ECO:0007669"/>
    <property type="project" value="TreeGrafter"/>
</dbReference>
<evidence type="ECO:0000256" key="8">
    <source>
        <dbReference type="ARBA" id="ARBA00048045"/>
    </source>
</evidence>
<evidence type="ECO:0000256" key="7">
    <source>
        <dbReference type="ARBA" id="ARBA00022833"/>
    </source>
</evidence>
<dbReference type="FunFam" id="3.40.140.10:FF:000039">
    <property type="entry name" value="tRNA-specific adenosine deaminase"/>
    <property type="match status" value="1"/>
</dbReference>
<dbReference type="PANTHER" id="PTHR11079:SF149">
    <property type="entry name" value="TRNA-SPECIFIC ADENOSINE DEAMINASE 2"/>
    <property type="match status" value="1"/>
</dbReference>
<evidence type="ECO:0000256" key="1">
    <source>
        <dbReference type="ARBA" id="ARBA00001947"/>
    </source>
</evidence>
<dbReference type="Gene3D" id="3.40.140.10">
    <property type="entry name" value="Cytidine Deaminase, domain 2"/>
    <property type="match status" value="1"/>
</dbReference>
<comment type="cofactor">
    <cofactor evidence="1">
        <name>Zn(2+)</name>
        <dbReference type="ChEBI" id="CHEBI:29105"/>
    </cofactor>
</comment>
<gene>
    <name evidence="11" type="ORF">K450DRAFT_263078</name>
</gene>
<dbReference type="GO" id="GO:0052718">
    <property type="term" value="C:tRNA-specific adenosine-34 deaminase complex"/>
    <property type="evidence" value="ECO:0007669"/>
    <property type="project" value="UniProtKB-ARBA"/>
</dbReference>
<dbReference type="PROSITE" id="PS00903">
    <property type="entry name" value="CYT_DCMP_DEAMINASES_1"/>
    <property type="match status" value="1"/>
</dbReference>
<accession>A0AAD5E1R2</accession>
<organism evidence="11 12">
    <name type="scientific">Umbelopsis ramanniana AG</name>
    <dbReference type="NCBI Taxonomy" id="1314678"/>
    <lineage>
        <taxon>Eukaryota</taxon>
        <taxon>Fungi</taxon>
        <taxon>Fungi incertae sedis</taxon>
        <taxon>Mucoromycota</taxon>
        <taxon>Mucoromycotina</taxon>
        <taxon>Umbelopsidomycetes</taxon>
        <taxon>Umbelopsidales</taxon>
        <taxon>Umbelopsidaceae</taxon>
        <taxon>Umbelopsis</taxon>
    </lineage>
</organism>
<evidence type="ECO:0000256" key="3">
    <source>
        <dbReference type="ARBA" id="ARBA00012740"/>
    </source>
</evidence>
<evidence type="ECO:0000256" key="4">
    <source>
        <dbReference type="ARBA" id="ARBA00022694"/>
    </source>
</evidence>
<name>A0AAD5E1R2_UMBRA</name>
<dbReference type="GO" id="GO:0008270">
    <property type="term" value="F:zinc ion binding"/>
    <property type="evidence" value="ECO:0007669"/>
    <property type="project" value="InterPro"/>
</dbReference>
<evidence type="ECO:0000313" key="12">
    <source>
        <dbReference type="Proteomes" id="UP001206595"/>
    </source>
</evidence>
<sequence length="175" mass="19455">MAYDPKYMALAMEAAHVAYSSLEVPVGCVFVRNGEVLARGGNRPNASLNATRHAEFEAIDEILSSHPSSIFRETDLYVTVEPCIMCASALRQIGIRKVYFGCGNDKFGGNGSVFDVNQDERLLTPTSLPYESEGGHRREDAIMLLRKFYVRENNHAPQPKKKANRVLKTEIESSS</sequence>
<dbReference type="GO" id="GO:0002100">
    <property type="term" value="P:tRNA wobble adenosine to inosine editing"/>
    <property type="evidence" value="ECO:0007669"/>
    <property type="project" value="TreeGrafter"/>
</dbReference>
<evidence type="ECO:0000259" key="10">
    <source>
        <dbReference type="PROSITE" id="PS51747"/>
    </source>
</evidence>
<dbReference type="CDD" id="cd01285">
    <property type="entry name" value="nucleoside_deaminase"/>
    <property type="match status" value="1"/>
</dbReference>
<dbReference type="GO" id="GO:0052717">
    <property type="term" value="F:tRNA-specific adenosine-34 deaminase activity"/>
    <property type="evidence" value="ECO:0007669"/>
    <property type="project" value="UniProtKB-EC"/>
</dbReference>
<reference evidence="11" key="1">
    <citation type="submission" date="2021-06" db="EMBL/GenBank/DDBJ databases">
        <authorList>
            <consortium name="DOE Joint Genome Institute"/>
            <person name="Mondo S.J."/>
            <person name="Amses K.R."/>
            <person name="Simmons D.R."/>
            <person name="Longcore J.E."/>
            <person name="Seto K."/>
            <person name="Alves G.H."/>
            <person name="Bonds A.E."/>
            <person name="Quandt C.A."/>
            <person name="Davis W.J."/>
            <person name="Chang Y."/>
            <person name="Letcher P.M."/>
            <person name="Powell M.J."/>
            <person name="Kuo A."/>
            <person name="Labutti K."/>
            <person name="Pangilinan J."/>
            <person name="Andreopoulos W."/>
            <person name="Tritt A."/>
            <person name="Riley R."/>
            <person name="Hundley H."/>
            <person name="Johnson J."/>
            <person name="Lipzen A."/>
            <person name="Barry K."/>
            <person name="Berbee M.L."/>
            <person name="Buchler N.E."/>
            <person name="Grigoriev I.V."/>
            <person name="Spatafora J.W."/>
            <person name="Stajich J.E."/>
            <person name="James T.Y."/>
        </authorList>
    </citation>
    <scope>NUCLEOTIDE SEQUENCE</scope>
    <source>
        <strain evidence="11">AG</strain>
    </source>
</reference>
<feature type="region of interest" description="Disordered" evidence="9">
    <location>
        <begin position="155"/>
        <end position="175"/>
    </location>
</feature>
<keyword evidence="12" id="KW-1185">Reference proteome</keyword>
<dbReference type="Pfam" id="PF00383">
    <property type="entry name" value="dCMP_cyt_deam_1"/>
    <property type="match status" value="1"/>
</dbReference>
<evidence type="ECO:0000256" key="2">
    <source>
        <dbReference type="ARBA" id="ARBA00010669"/>
    </source>
</evidence>
<dbReference type="EC" id="3.5.4.33" evidence="3"/>